<keyword evidence="2 6" id="KW-0812">Transmembrane</keyword>
<sequence length="141" mass="15989">MRLKFLTLLMLIVVSFTLIVTLQHFGFDTLKDNFIAQLYTSYKSSAQFMCFYGLLNFYLYAMAYVYSPSGPAVHGTYPPKIDGKQSNPANIRFSAEPVIAKDNPTFSMINDSDEEVMYGSDEESRRPLNSACRKGNDYDSD</sequence>
<keyword evidence="4 6" id="KW-0472">Membrane</keyword>
<evidence type="ECO:0000256" key="6">
    <source>
        <dbReference type="SAM" id="Phobius"/>
    </source>
</evidence>
<organism evidence="8">
    <name type="scientific">Anopheles braziliensis</name>
    <dbReference type="NCBI Taxonomy" id="58242"/>
    <lineage>
        <taxon>Eukaryota</taxon>
        <taxon>Metazoa</taxon>
        <taxon>Ecdysozoa</taxon>
        <taxon>Arthropoda</taxon>
        <taxon>Hexapoda</taxon>
        <taxon>Insecta</taxon>
        <taxon>Pterygota</taxon>
        <taxon>Neoptera</taxon>
        <taxon>Endopterygota</taxon>
        <taxon>Diptera</taxon>
        <taxon>Nematocera</taxon>
        <taxon>Culicoidea</taxon>
        <taxon>Culicidae</taxon>
        <taxon>Anophelinae</taxon>
        <taxon>Anopheles</taxon>
    </lineage>
</organism>
<evidence type="ECO:0000259" key="7">
    <source>
        <dbReference type="Pfam" id="PF06664"/>
    </source>
</evidence>
<dbReference type="GO" id="GO:0016020">
    <property type="term" value="C:membrane"/>
    <property type="evidence" value="ECO:0007669"/>
    <property type="project" value="UniProtKB-SubCell"/>
</dbReference>
<evidence type="ECO:0000256" key="2">
    <source>
        <dbReference type="ARBA" id="ARBA00022692"/>
    </source>
</evidence>
<keyword evidence="3 6" id="KW-1133">Transmembrane helix</keyword>
<comment type="subcellular location">
    <subcellularLocation>
        <location evidence="1">Membrane</location>
        <topology evidence="1">Multi-pass membrane protein</topology>
    </subcellularLocation>
</comment>
<evidence type="ECO:0000313" key="8">
    <source>
        <dbReference type="EMBL" id="MBW26905.1"/>
    </source>
</evidence>
<dbReference type="EMBL" id="GGFM01006154">
    <property type="protein sequence ID" value="MBW26905.1"/>
    <property type="molecule type" value="Transcribed_RNA"/>
</dbReference>
<evidence type="ECO:0000256" key="3">
    <source>
        <dbReference type="ARBA" id="ARBA00022989"/>
    </source>
</evidence>
<dbReference type="PANTHER" id="PTHR31918:SF1">
    <property type="entry name" value="TRANSMEMBRANE PROTEIN 181"/>
    <property type="match status" value="1"/>
</dbReference>
<dbReference type="Pfam" id="PF06664">
    <property type="entry name" value="WLS-like_TM"/>
    <property type="match status" value="1"/>
</dbReference>
<dbReference type="PANTHER" id="PTHR31918">
    <property type="entry name" value="TRANSMEMBRANE PROTEIN 181"/>
    <property type="match status" value="1"/>
</dbReference>
<feature type="region of interest" description="Disordered" evidence="5">
    <location>
        <begin position="117"/>
        <end position="141"/>
    </location>
</feature>
<name>A0A2M3ZEI4_9DIPT</name>
<reference evidence="8" key="1">
    <citation type="submission" date="2018-01" db="EMBL/GenBank/DDBJ databases">
        <title>An insight into the sialome of Amazonian anophelines.</title>
        <authorList>
            <person name="Ribeiro J.M."/>
            <person name="Scarpassa V."/>
            <person name="Calvo E."/>
        </authorList>
    </citation>
    <scope>NUCLEOTIDE SEQUENCE</scope>
    <source>
        <tissue evidence="8">Salivary glands</tissue>
    </source>
</reference>
<dbReference type="InterPro" id="IPR040416">
    <property type="entry name" value="TMEM181"/>
</dbReference>
<dbReference type="GO" id="GO:0015643">
    <property type="term" value="F:toxic substance binding"/>
    <property type="evidence" value="ECO:0007669"/>
    <property type="project" value="InterPro"/>
</dbReference>
<proteinExistence type="predicted"/>
<dbReference type="InterPro" id="IPR047843">
    <property type="entry name" value="WLS-like_TM"/>
</dbReference>
<protein>
    <submittedName>
        <fullName evidence="8">Putative secreted peptide</fullName>
    </submittedName>
</protein>
<feature type="transmembrane region" description="Helical" evidence="6">
    <location>
        <begin position="46"/>
        <end position="66"/>
    </location>
</feature>
<evidence type="ECO:0000256" key="4">
    <source>
        <dbReference type="ARBA" id="ARBA00023136"/>
    </source>
</evidence>
<accession>A0A2M3ZEI4</accession>
<evidence type="ECO:0000256" key="5">
    <source>
        <dbReference type="SAM" id="MobiDB-lite"/>
    </source>
</evidence>
<evidence type="ECO:0000256" key="1">
    <source>
        <dbReference type="ARBA" id="ARBA00004141"/>
    </source>
</evidence>
<feature type="domain" description="Wntless-like transmembrane" evidence="7">
    <location>
        <begin position="1"/>
        <end position="69"/>
    </location>
</feature>
<feature type="transmembrane region" description="Helical" evidence="6">
    <location>
        <begin position="5"/>
        <end position="26"/>
    </location>
</feature>
<dbReference type="AlphaFoldDB" id="A0A2M3ZEI4"/>